<dbReference type="EC" id="2.5.1.78" evidence="3 7"/>
<accession>K3X567</accession>
<name>K3X567_GLOUD</name>
<dbReference type="UniPathway" id="UPA00275">
    <property type="reaction ID" value="UER00404"/>
</dbReference>
<evidence type="ECO:0000313" key="8">
    <source>
        <dbReference type="EnsemblProtists" id="PYU1_T012366"/>
    </source>
</evidence>
<dbReference type="InParanoid" id="K3X567"/>
<evidence type="ECO:0000313" key="9">
    <source>
        <dbReference type="Proteomes" id="UP000019132"/>
    </source>
</evidence>
<dbReference type="Gene3D" id="3.40.50.960">
    <property type="entry name" value="Lumazine/riboflavin synthase"/>
    <property type="match status" value="1"/>
</dbReference>
<dbReference type="InterPro" id="IPR034964">
    <property type="entry name" value="LS"/>
</dbReference>
<dbReference type="EnsemblProtists" id="PYU1_T012366">
    <property type="protein sequence ID" value="PYU1_T012366"/>
    <property type="gene ID" value="PYU1_G012340"/>
</dbReference>
<dbReference type="NCBIfam" id="TIGR00114">
    <property type="entry name" value="lumazine-synth"/>
    <property type="match status" value="1"/>
</dbReference>
<comment type="similarity">
    <text evidence="2 7">Belongs to the DMRL synthase family.</text>
</comment>
<dbReference type="InterPro" id="IPR002180">
    <property type="entry name" value="LS/RS"/>
</dbReference>
<evidence type="ECO:0000256" key="7">
    <source>
        <dbReference type="RuleBase" id="RU003795"/>
    </source>
</evidence>
<reference evidence="9" key="2">
    <citation type="submission" date="2010-04" db="EMBL/GenBank/DDBJ databases">
        <authorList>
            <person name="Buell R."/>
            <person name="Hamilton J."/>
            <person name="Hostetler J."/>
        </authorList>
    </citation>
    <scope>NUCLEOTIDE SEQUENCE [LARGE SCALE GENOMIC DNA]</scope>
    <source>
        <strain evidence="9">DAOM:BR144</strain>
    </source>
</reference>
<evidence type="ECO:0000256" key="2">
    <source>
        <dbReference type="ARBA" id="ARBA00007424"/>
    </source>
</evidence>
<keyword evidence="4 7" id="KW-0686">Riboflavin biosynthesis</keyword>
<evidence type="ECO:0000256" key="1">
    <source>
        <dbReference type="ARBA" id="ARBA00004917"/>
    </source>
</evidence>
<comment type="function">
    <text evidence="7">Catalyzes the formation of 6,7-dimethyl-8-ribityllumazine by condensation of 5-amino-6-(D-ribitylamino)uracil with 3,4-dihydroxy-2-butanone 4-phosphate. This is the penultimate step in the biosynthesis of riboflavin.</text>
</comment>
<evidence type="ECO:0000256" key="5">
    <source>
        <dbReference type="ARBA" id="ARBA00022679"/>
    </source>
</evidence>
<dbReference type="AlphaFoldDB" id="K3X567"/>
<dbReference type="PANTHER" id="PTHR21058:SF0">
    <property type="entry name" value="6,7-DIMETHYL-8-RIBITYLLUMAZINE SYNTHASE"/>
    <property type="match status" value="1"/>
</dbReference>
<dbReference type="PANTHER" id="PTHR21058">
    <property type="entry name" value="6,7-DIMETHYL-8-RIBITYLLUMAZINE SYNTHASE DMRL SYNTHASE LUMAZINE SYNTHASE"/>
    <property type="match status" value="1"/>
</dbReference>
<proteinExistence type="inferred from homology"/>
<organism evidence="8 9">
    <name type="scientific">Globisporangium ultimum (strain ATCC 200006 / CBS 805.95 / DAOM BR144)</name>
    <name type="common">Pythium ultimum</name>
    <dbReference type="NCBI Taxonomy" id="431595"/>
    <lineage>
        <taxon>Eukaryota</taxon>
        <taxon>Sar</taxon>
        <taxon>Stramenopiles</taxon>
        <taxon>Oomycota</taxon>
        <taxon>Peronosporomycetes</taxon>
        <taxon>Pythiales</taxon>
        <taxon>Pythiaceae</taxon>
        <taxon>Globisporangium</taxon>
    </lineage>
</organism>
<reference evidence="9" key="1">
    <citation type="journal article" date="2010" name="Genome Biol.">
        <title>Genome sequence of the necrotrophic plant pathogen Pythium ultimum reveals original pathogenicity mechanisms and effector repertoire.</title>
        <authorList>
            <person name="Levesque C.A."/>
            <person name="Brouwer H."/>
            <person name="Cano L."/>
            <person name="Hamilton J.P."/>
            <person name="Holt C."/>
            <person name="Huitema E."/>
            <person name="Raffaele S."/>
            <person name="Robideau G.P."/>
            <person name="Thines M."/>
            <person name="Win J."/>
            <person name="Zerillo M.M."/>
            <person name="Beakes G.W."/>
            <person name="Boore J.L."/>
            <person name="Busam D."/>
            <person name="Dumas B."/>
            <person name="Ferriera S."/>
            <person name="Fuerstenberg S.I."/>
            <person name="Gachon C.M."/>
            <person name="Gaulin E."/>
            <person name="Govers F."/>
            <person name="Grenville-Briggs L."/>
            <person name="Horner N."/>
            <person name="Hostetler J."/>
            <person name="Jiang R.H."/>
            <person name="Johnson J."/>
            <person name="Krajaejun T."/>
            <person name="Lin H."/>
            <person name="Meijer H.J."/>
            <person name="Moore B."/>
            <person name="Morris P."/>
            <person name="Phuntmart V."/>
            <person name="Puiu D."/>
            <person name="Shetty J."/>
            <person name="Stajich J.E."/>
            <person name="Tripathy S."/>
            <person name="Wawra S."/>
            <person name="van West P."/>
            <person name="Whitty B.R."/>
            <person name="Coutinho P.M."/>
            <person name="Henrissat B."/>
            <person name="Martin F."/>
            <person name="Thomas P.D."/>
            <person name="Tyler B.M."/>
            <person name="De Vries R.P."/>
            <person name="Kamoun S."/>
            <person name="Yandell M."/>
            <person name="Tisserat N."/>
            <person name="Buell C.R."/>
        </authorList>
    </citation>
    <scope>NUCLEOTIDE SEQUENCE</scope>
    <source>
        <strain evidence="9">DAOM:BR144</strain>
    </source>
</reference>
<dbReference type="eggNOG" id="KOG3243">
    <property type="taxonomic scope" value="Eukaryota"/>
</dbReference>
<dbReference type="HOGENOM" id="CLU_089358_2_2_1"/>
<evidence type="ECO:0000256" key="3">
    <source>
        <dbReference type="ARBA" id="ARBA00012664"/>
    </source>
</evidence>
<comment type="catalytic activity">
    <reaction evidence="6 7">
        <text>(2S)-2-hydroxy-3-oxobutyl phosphate + 5-amino-6-(D-ribitylamino)uracil = 6,7-dimethyl-8-(1-D-ribityl)lumazine + phosphate + 2 H2O + H(+)</text>
        <dbReference type="Rhea" id="RHEA:26152"/>
        <dbReference type="ChEBI" id="CHEBI:15377"/>
        <dbReference type="ChEBI" id="CHEBI:15378"/>
        <dbReference type="ChEBI" id="CHEBI:15934"/>
        <dbReference type="ChEBI" id="CHEBI:43474"/>
        <dbReference type="ChEBI" id="CHEBI:58201"/>
        <dbReference type="ChEBI" id="CHEBI:58830"/>
        <dbReference type="EC" id="2.5.1.78"/>
    </reaction>
</comment>
<dbReference type="Pfam" id="PF00885">
    <property type="entry name" value="DMRL_synthase"/>
    <property type="match status" value="1"/>
</dbReference>
<reference evidence="8" key="3">
    <citation type="submission" date="2015-02" db="UniProtKB">
        <authorList>
            <consortium name="EnsemblProtists"/>
        </authorList>
    </citation>
    <scope>IDENTIFICATION</scope>
    <source>
        <strain evidence="8">DAOM BR144</strain>
    </source>
</reference>
<keyword evidence="5 7" id="KW-0808">Transferase</keyword>
<dbReference type="STRING" id="431595.K3X567"/>
<protein>
    <recommendedName>
        <fullName evidence="3 7">6,7-dimethyl-8-ribityllumazine synthase</fullName>
        <shortName evidence="7">DMRL synthase</shortName>
        <ecNumber evidence="3 7">2.5.1.78</ecNumber>
    </recommendedName>
</protein>
<dbReference type="InterPro" id="IPR036467">
    <property type="entry name" value="LS/RS_sf"/>
</dbReference>
<dbReference type="EMBL" id="GL376608">
    <property type="status" value="NOT_ANNOTATED_CDS"/>
    <property type="molecule type" value="Genomic_DNA"/>
</dbReference>
<dbReference type="Proteomes" id="UP000019132">
    <property type="component" value="Unassembled WGS sequence"/>
</dbReference>
<sequence length="174" mass="19045">MTTEEIRRIGFTEEDGRGLKFGIVSARANADVVEPLVTGTKESLLAKGVAHQDLRCCTVQRPFDLPYAAKAMMRSDDSLDGIICLGCIIRDENIGKFDYESEAVARGIMKLNEGKVPVVYGVLTCLNEEQALTFIGKASEHDAVSVDHGPAYAQTLVELARLSKRLDEDAEEQP</sequence>
<dbReference type="GO" id="GO:0000906">
    <property type="term" value="F:6,7-dimethyl-8-ribityllumazine synthase activity"/>
    <property type="evidence" value="ECO:0007669"/>
    <property type="project" value="UniProtKB-EC"/>
</dbReference>
<dbReference type="GO" id="GO:0009231">
    <property type="term" value="P:riboflavin biosynthetic process"/>
    <property type="evidence" value="ECO:0007669"/>
    <property type="project" value="UniProtKB-UniPathway"/>
</dbReference>
<comment type="pathway">
    <text evidence="1 7">Cofactor biosynthesis; riboflavin biosynthesis; riboflavin from 2-hydroxy-3-oxobutyl phosphate and 5-amino-6-(D-ribitylamino)uracil: step 1/2.</text>
</comment>
<evidence type="ECO:0000256" key="6">
    <source>
        <dbReference type="ARBA" id="ARBA00048785"/>
    </source>
</evidence>
<evidence type="ECO:0000256" key="4">
    <source>
        <dbReference type="ARBA" id="ARBA00022619"/>
    </source>
</evidence>
<dbReference type="SUPFAM" id="SSF52121">
    <property type="entry name" value="Lumazine synthase"/>
    <property type="match status" value="1"/>
</dbReference>
<keyword evidence="9" id="KW-1185">Reference proteome</keyword>
<dbReference type="VEuPathDB" id="FungiDB:PYU1_G012340"/>
<dbReference type="GO" id="GO:0009349">
    <property type="term" value="C:riboflavin synthase complex"/>
    <property type="evidence" value="ECO:0007669"/>
    <property type="project" value="UniProtKB-UniRule"/>
</dbReference>